<name>A0A2Z4Y4X3_SUMC1</name>
<dbReference type="Proteomes" id="UP000262583">
    <property type="component" value="Chromosome"/>
</dbReference>
<evidence type="ECO:0000313" key="2">
    <source>
        <dbReference type="EMBL" id="AXA36029.1"/>
    </source>
</evidence>
<dbReference type="AlphaFoldDB" id="A0A2Z4Y4X3"/>
<gene>
    <name evidence="2" type="ORF">BRCON_1252</name>
</gene>
<dbReference type="Pfam" id="PF03780">
    <property type="entry name" value="Asp23"/>
    <property type="match status" value="1"/>
</dbReference>
<dbReference type="PANTHER" id="PTHR34297">
    <property type="entry name" value="HYPOTHETICAL CYTOSOLIC PROTEIN-RELATED"/>
    <property type="match status" value="1"/>
</dbReference>
<organism evidence="2 3">
    <name type="scientific">Sumerlaea chitinivorans</name>
    <dbReference type="NCBI Taxonomy" id="2250252"/>
    <lineage>
        <taxon>Bacteria</taxon>
        <taxon>Candidatus Sumerlaeota</taxon>
        <taxon>Candidatus Sumerlaeia</taxon>
        <taxon>Candidatus Sumerlaeales</taxon>
        <taxon>Candidatus Sumerlaeaceae</taxon>
        <taxon>Candidatus Sumerlaea</taxon>
    </lineage>
</organism>
<accession>A0A2Z4Y4X3</accession>
<dbReference type="EMBL" id="CP030759">
    <property type="protein sequence ID" value="AXA36029.1"/>
    <property type="molecule type" value="Genomic_DNA"/>
</dbReference>
<proteinExistence type="inferred from homology"/>
<dbReference type="KEGG" id="schv:BRCON_1252"/>
<sequence length="128" mass="13874">MVGPEDLGDVIINDNVIALYASIALTEVEGVVTLSGKSSFSDYVGAKSKDAEKGITVTIDKATNMCTVNVEVYLYYGYNVYDVARKIQRHVKNAIESFTGITVERVNVTIKDVIVAEQVPPTGKAKNN</sequence>
<comment type="similarity">
    <text evidence="1">Belongs to the asp23 family.</text>
</comment>
<dbReference type="InterPro" id="IPR005531">
    <property type="entry name" value="Asp23"/>
</dbReference>
<reference evidence="2 3" key="1">
    <citation type="submission" date="2018-05" db="EMBL/GenBank/DDBJ databases">
        <title>A metagenomic window into the 2 km-deep terrestrial subsurface aquifer revealed taxonomically and functionally diverse microbial community comprising novel uncultured bacterial lineages.</title>
        <authorList>
            <person name="Kadnikov V.V."/>
            <person name="Mardanov A.V."/>
            <person name="Beletsky A.V."/>
            <person name="Banks D."/>
            <person name="Pimenov N.V."/>
            <person name="Frank Y.A."/>
            <person name="Karnachuk O.V."/>
            <person name="Ravin N.V."/>
        </authorList>
    </citation>
    <scope>NUCLEOTIDE SEQUENCE [LARGE SCALE GENOMIC DNA]</scope>
    <source>
        <strain evidence="2">BY</strain>
    </source>
</reference>
<protein>
    <submittedName>
        <fullName evidence="2">Alkaline shock protein</fullName>
    </submittedName>
</protein>
<dbReference type="PANTHER" id="PTHR34297:SF1">
    <property type="entry name" value="ASP23_GLS24 FAMILY ENVELOPE STRESS RESPONSE PROTEIN"/>
    <property type="match status" value="1"/>
</dbReference>
<evidence type="ECO:0000256" key="1">
    <source>
        <dbReference type="ARBA" id="ARBA00005721"/>
    </source>
</evidence>
<evidence type="ECO:0000313" key="3">
    <source>
        <dbReference type="Proteomes" id="UP000262583"/>
    </source>
</evidence>